<dbReference type="InterPro" id="IPR000182">
    <property type="entry name" value="GNAT_dom"/>
</dbReference>
<dbReference type="Gene3D" id="3.40.630.30">
    <property type="match status" value="1"/>
</dbReference>
<reference evidence="2 3" key="1">
    <citation type="journal article" date="2016" name="Nat. Commun.">
        <title>Thousands of microbial genomes shed light on interconnected biogeochemical processes in an aquifer system.</title>
        <authorList>
            <person name="Anantharaman K."/>
            <person name="Brown C.T."/>
            <person name="Hug L.A."/>
            <person name="Sharon I."/>
            <person name="Castelle C.J."/>
            <person name="Probst A.J."/>
            <person name="Thomas B.C."/>
            <person name="Singh A."/>
            <person name="Wilkins M.J."/>
            <person name="Karaoz U."/>
            <person name="Brodie E.L."/>
            <person name="Williams K.H."/>
            <person name="Hubbard S.S."/>
            <person name="Banfield J.F."/>
        </authorList>
    </citation>
    <scope>NUCLEOTIDE SEQUENCE [LARGE SCALE GENOMIC DNA]</scope>
</reference>
<dbReference type="InterPro" id="IPR016181">
    <property type="entry name" value="Acyl_CoA_acyltransferase"/>
</dbReference>
<sequence length="158" mass="17850">MVENPISIQREFSPELQKRVNTLLDIFFNGRYEKDVSTQKLGEILKDKNHFLITYTAEDGVIAAMALGIKVQTLSRTVMLYEELIVDPEYRRQGIGTSIDEFVIELAKEEGCDCIEGTVATENVAVQLQHLKTGFKFRSQLPVGISLIKWQVKGQGDD</sequence>
<name>A0A1F7YW08_9BACT</name>
<feature type="domain" description="N-acetyltransferase" evidence="1">
    <location>
        <begin position="10"/>
        <end position="152"/>
    </location>
</feature>
<dbReference type="Proteomes" id="UP000178870">
    <property type="component" value="Unassembled WGS sequence"/>
</dbReference>
<dbReference type="SUPFAM" id="SSF55729">
    <property type="entry name" value="Acyl-CoA N-acyltransferases (Nat)"/>
    <property type="match status" value="1"/>
</dbReference>
<dbReference type="PROSITE" id="PS51186">
    <property type="entry name" value="GNAT"/>
    <property type="match status" value="1"/>
</dbReference>
<dbReference type="CDD" id="cd04301">
    <property type="entry name" value="NAT_SF"/>
    <property type="match status" value="1"/>
</dbReference>
<dbReference type="Pfam" id="PF00583">
    <property type="entry name" value="Acetyltransf_1"/>
    <property type="match status" value="1"/>
</dbReference>
<comment type="caution">
    <text evidence="2">The sequence shown here is derived from an EMBL/GenBank/DDBJ whole genome shotgun (WGS) entry which is preliminary data.</text>
</comment>
<evidence type="ECO:0000313" key="3">
    <source>
        <dbReference type="Proteomes" id="UP000178870"/>
    </source>
</evidence>
<gene>
    <name evidence="2" type="ORF">A2803_02190</name>
</gene>
<dbReference type="AlphaFoldDB" id="A0A1F7YW08"/>
<organism evidence="2 3">
    <name type="scientific">Candidatus Woesebacteria bacterium RIFCSPHIGHO2_01_FULL_44_21</name>
    <dbReference type="NCBI Taxonomy" id="1802503"/>
    <lineage>
        <taxon>Bacteria</taxon>
        <taxon>Candidatus Woeseibacteriota</taxon>
    </lineage>
</organism>
<accession>A0A1F7YW08</accession>
<evidence type="ECO:0000259" key="1">
    <source>
        <dbReference type="PROSITE" id="PS51186"/>
    </source>
</evidence>
<evidence type="ECO:0000313" key="2">
    <source>
        <dbReference type="EMBL" id="OGM31523.1"/>
    </source>
</evidence>
<dbReference type="EMBL" id="MGGP01000024">
    <property type="protein sequence ID" value="OGM31523.1"/>
    <property type="molecule type" value="Genomic_DNA"/>
</dbReference>
<protein>
    <recommendedName>
        <fullName evidence="1">N-acetyltransferase domain-containing protein</fullName>
    </recommendedName>
</protein>
<dbReference type="GO" id="GO:0016747">
    <property type="term" value="F:acyltransferase activity, transferring groups other than amino-acyl groups"/>
    <property type="evidence" value="ECO:0007669"/>
    <property type="project" value="InterPro"/>
</dbReference>
<proteinExistence type="predicted"/>